<organism evidence="2 3">
    <name type="scientific">Lophiotrema nucula</name>
    <dbReference type="NCBI Taxonomy" id="690887"/>
    <lineage>
        <taxon>Eukaryota</taxon>
        <taxon>Fungi</taxon>
        <taxon>Dikarya</taxon>
        <taxon>Ascomycota</taxon>
        <taxon>Pezizomycotina</taxon>
        <taxon>Dothideomycetes</taxon>
        <taxon>Pleosporomycetidae</taxon>
        <taxon>Pleosporales</taxon>
        <taxon>Lophiotremataceae</taxon>
        <taxon>Lophiotrema</taxon>
    </lineage>
</organism>
<proteinExistence type="predicted"/>
<keyword evidence="1" id="KW-0812">Transmembrane</keyword>
<name>A0A6A5ZL59_9PLEO</name>
<sequence>MIRGPHVVSSLVEGSKQRSYIYIVAIAVFWLFSSRCFSLEFRWMDGLCIILLGYILVRPRFVYVHVV</sequence>
<keyword evidence="1" id="KW-1133">Transmembrane helix</keyword>
<dbReference type="Proteomes" id="UP000799770">
    <property type="component" value="Unassembled WGS sequence"/>
</dbReference>
<feature type="transmembrane region" description="Helical" evidence="1">
    <location>
        <begin position="20"/>
        <end position="39"/>
    </location>
</feature>
<protein>
    <submittedName>
        <fullName evidence="2">Uncharacterized protein</fullName>
    </submittedName>
</protein>
<evidence type="ECO:0000256" key="1">
    <source>
        <dbReference type="SAM" id="Phobius"/>
    </source>
</evidence>
<feature type="transmembrane region" description="Helical" evidence="1">
    <location>
        <begin position="46"/>
        <end position="66"/>
    </location>
</feature>
<gene>
    <name evidence="2" type="ORF">BDV96DRAFT_566276</name>
</gene>
<accession>A0A6A5ZL59</accession>
<reference evidence="2" key="1">
    <citation type="journal article" date="2020" name="Stud. Mycol.">
        <title>101 Dothideomycetes genomes: a test case for predicting lifestyles and emergence of pathogens.</title>
        <authorList>
            <person name="Haridas S."/>
            <person name="Albert R."/>
            <person name="Binder M."/>
            <person name="Bloem J."/>
            <person name="Labutti K."/>
            <person name="Salamov A."/>
            <person name="Andreopoulos B."/>
            <person name="Baker S."/>
            <person name="Barry K."/>
            <person name="Bills G."/>
            <person name="Bluhm B."/>
            <person name="Cannon C."/>
            <person name="Castanera R."/>
            <person name="Culley D."/>
            <person name="Daum C."/>
            <person name="Ezra D."/>
            <person name="Gonzalez J."/>
            <person name="Henrissat B."/>
            <person name="Kuo A."/>
            <person name="Liang C."/>
            <person name="Lipzen A."/>
            <person name="Lutzoni F."/>
            <person name="Magnuson J."/>
            <person name="Mondo S."/>
            <person name="Nolan M."/>
            <person name="Ohm R."/>
            <person name="Pangilinan J."/>
            <person name="Park H.-J."/>
            <person name="Ramirez L."/>
            <person name="Alfaro M."/>
            <person name="Sun H."/>
            <person name="Tritt A."/>
            <person name="Yoshinaga Y."/>
            <person name="Zwiers L.-H."/>
            <person name="Turgeon B."/>
            <person name="Goodwin S."/>
            <person name="Spatafora J."/>
            <person name="Crous P."/>
            <person name="Grigoriev I."/>
        </authorList>
    </citation>
    <scope>NUCLEOTIDE SEQUENCE</scope>
    <source>
        <strain evidence="2">CBS 627.86</strain>
    </source>
</reference>
<keyword evidence="3" id="KW-1185">Reference proteome</keyword>
<evidence type="ECO:0000313" key="2">
    <source>
        <dbReference type="EMBL" id="KAF2119896.1"/>
    </source>
</evidence>
<dbReference type="EMBL" id="ML977314">
    <property type="protein sequence ID" value="KAF2119896.1"/>
    <property type="molecule type" value="Genomic_DNA"/>
</dbReference>
<keyword evidence="1" id="KW-0472">Membrane</keyword>
<dbReference type="AlphaFoldDB" id="A0A6A5ZL59"/>
<evidence type="ECO:0000313" key="3">
    <source>
        <dbReference type="Proteomes" id="UP000799770"/>
    </source>
</evidence>